<comment type="caution">
    <text evidence="1">The sequence shown here is derived from an EMBL/GenBank/DDBJ whole genome shotgun (WGS) entry which is preliminary data.</text>
</comment>
<dbReference type="EMBL" id="JASEJX010000039">
    <property type="protein sequence ID" value="KAK4509016.1"/>
    <property type="molecule type" value="Genomic_DNA"/>
</dbReference>
<accession>A0AAN7HVT9</accession>
<sequence length="208" mass="24215">MNAAKLEYMAVFEQYDSHSRDYTKEKPYDCILPNSSNQEFSHLDKMLRQQHQQAQFVVPDLIKSKRKSVVIKSLACLRTQKDCDEIMEDLFSISDSSLSSDEEQDADEEQEDQLNQQLTTTTITETPMQTPAHMLLPHIADYLVKHPDEPPENFLFKHYHRLSLEDLHYPIEKIGHLIQSCNSLAEGVYITMDEFEALQGFSRFFTIH</sequence>
<proteinExistence type="predicted"/>
<evidence type="ECO:0000313" key="2">
    <source>
        <dbReference type="Proteomes" id="UP001304243"/>
    </source>
</evidence>
<keyword evidence="2" id="KW-1185">Reference proteome</keyword>
<dbReference type="AlphaFoldDB" id="A0AAN7HVT9"/>
<organism evidence="1 2">
    <name type="scientific">Mucor velutinosus</name>
    <dbReference type="NCBI Taxonomy" id="708070"/>
    <lineage>
        <taxon>Eukaryota</taxon>
        <taxon>Fungi</taxon>
        <taxon>Fungi incertae sedis</taxon>
        <taxon>Mucoromycota</taxon>
        <taxon>Mucoromycotina</taxon>
        <taxon>Mucoromycetes</taxon>
        <taxon>Mucorales</taxon>
        <taxon>Mucorineae</taxon>
        <taxon>Mucoraceae</taxon>
        <taxon>Mucor</taxon>
    </lineage>
</organism>
<reference evidence="1 2" key="1">
    <citation type="submission" date="2022-11" db="EMBL/GenBank/DDBJ databases">
        <title>Mucor velutinosus strain NIH1002 WGS.</title>
        <authorList>
            <person name="Subramanian P."/>
            <person name="Mullikin J.C."/>
            <person name="Segre J.A."/>
            <person name="Zelazny A.M."/>
        </authorList>
    </citation>
    <scope>NUCLEOTIDE SEQUENCE [LARGE SCALE GENOMIC DNA]</scope>
    <source>
        <strain evidence="1 2">NIH1002</strain>
    </source>
</reference>
<dbReference type="GeneID" id="89951051"/>
<gene>
    <name evidence="1" type="ORF">ATC70_007365</name>
</gene>
<evidence type="ECO:0000313" key="1">
    <source>
        <dbReference type="EMBL" id="KAK4509016.1"/>
    </source>
</evidence>
<dbReference type="RefSeq" id="XP_064675682.1">
    <property type="nucleotide sequence ID" value="XM_064826625.1"/>
</dbReference>
<protein>
    <submittedName>
        <fullName evidence="1">Uncharacterized protein</fullName>
    </submittedName>
</protein>
<name>A0AAN7HVT9_9FUNG</name>
<dbReference type="Proteomes" id="UP001304243">
    <property type="component" value="Unassembled WGS sequence"/>
</dbReference>